<comment type="caution">
    <text evidence="1">The sequence shown here is derived from an EMBL/GenBank/DDBJ whole genome shotgun (WGS) entry which is preliminary data.</text>
</comment>
<dbReference type="EMBL" id="MU394341">
    <property type="protein sequence ID" value="KAI6084196.1"/>
    <property type="molecule type" value="Genomic_DNA"/>
</dbReference>
<organism evidence="1 2">
    <name type="scientific">Hypoxylon rubiginosum</name>
    <dbReference type="NCBI Taxonomy" id="110542"/>
    <lineage>
        <taxon>Eukaryota</taxon>
        <taxon>Fungi</taxon>
        <taxon>Dikarya</taxon>
        <taxon>Ascomycota</taxon>
        <taxon>Pezizomycotina</taxon>
        <taxon>Sordariomycetes</taxon>
        <taxon>Xylariomycetidae</taxon>
        <taxon>Xylariales</taxon>
        <taxon>Hypoxylaceae</taxon>
        <taxon>Hypoxylon</taxon>
    </lineage>
</organism>
<evidence type="ECO:0000313" key="2">
    <source>
        <dbReference type="Proteomes" id="UP001497680"/>
    </source>
</evidence>
<reference evidence="1 2" key="1">
    <citation type="journal article" date="2022" name="New Phytol.">
        <title>Ecological generalism drives hyperdiversity of secondary metabolite gene clusters in xylarialean endophytes.</title>
        <authorList>
            <person name="Franco M.E.E."/>
            <person name="Wisecaver J.H."/>
            <person name="Arnold A.E."/>
            <person name="Ju Y.M."/>
            <person name="Slot J.C."/>
            <person name="Ahrendt S."/>
            <person name="Moore L.P."/>
            <person name="Eastman K.E."/>
            <person name="Scott K."/>
            <person name="Konkel Z."/>
            <person name="Mondo S.J."/>
            <person name="Kuo A."/>
            <person name="Hayes R.D."/>
            <person name="Haridas S."/>
            <person name="Andreopoulos B."/>
            <person name="Riley R."/>
            <person name="LaButti K."/>
            <person name="Pangilinan J."/>
            <person name="Lipzen A."/>
            <person name="Amirebrahimi M."/>
            <person name="Yan J."/>
            <person name="Adam C."/>
            <person name="Keymanesh K."/>
            <person name="Ng V."/>
            <person name="Louie K."/>
            <person name="Northen T."/>
            <person name="Drula E."/>
            <person name="Henrissat B."/>
            <person name="Hsieh H.M."/>
            <person name="Youens-Clark K."/>
            <person name="Lutzoni F."/>
            <person name="Miadlikowska J."/>
            <person name="Eastwood D.C."/>
            <person name="Hamelin R.C."/>
            <person name="Grigoriev I.V."/>
            <person name="U'Ren J.M."/>
        </authorList>
    </citation>
    <scope>NUCLEOTIDE SEQUENCE [LARGE SCALE GENOMIC DNA]</scope>
    <source>
        <strain evidence="1 2">ER1909</strain>
    </source>
</reference>
<dbReference type="Proteomes" id="UP001497680">
    <property type="component" value="Unassembled WGS sequence"/>
</dbReference>
<accession>A0ACC0CUM1</accession>
<name>A0ACC0CUM1_9PEZI</name>
<proteinExistence type="predicted"/>
<sequence length="738" mass="81375">MESNVDSGATLMPVSKPTVQNETRGVSPTPGTKDEPTLRYRKTPIFLLFIYLPTLIVPWVLICIMTKRPLGGGSSYYDQSGTHYINNAVGVLITQLLKSTNAVLAVPIISTLLAHAAIVYAMRRYHDQKLNVQQLFALADKGWSNYLLLWSAKSRGKGSCFLWLGALLILLGAVLQPLMSVLVSFETIAATSCIDIPIGGCSNLGPMVVGYDPEPADMPFVQRDLVMQDVLTRLVTVSDLEPQPNLWPINPDKSDFLNGYQKPPDRRMFASYAPDSGFNPEGFFVTALENGTNTGVLREHAVRLNSSVRCEPIQKVDIPSPCPGARPFEMNIERPGAGIQLSVCVPGNASQFPFTPSRHRQDTVEEFYFHFEGPYNLTGAVNRTNTTIYCNASTSRGYFELGNELNHYVYGPLLDRWPDPDDIMTNFNDFRNDIAYSRPTEEDPSASMSELDWLLPFGRSMVSPFNSFEDLKASSVPGPLMVSAEVLFGNYSFLRFIADTTTNMTSNQMYAGVCEHGSFPFSQVIGIYSGELPGSYCGDAVEIVLDSYDLDDRLSLMISSYARIFNNTVFVEYMLAISIYFANRAVLTKTVLGEGPLYAREIYSSPGLIMVRPTMATASLVVITVLIFLQTLGLVVIALFVYSVPTWASAFDAMEMARIGRAMSDGDLPPLGPVRFKDEERLAKIDALIGRVSESNLSSENEGESEIRRQGAELASGRIKLALGGQGLVTRKVLREKS</sequence>
<protein>
    <submittedName>
        <fullName evidence="1">Uncharacterized protein</fullName>
    </submittedName>
</protein>
<evidence type="ECO:0000313" key="1">
    <source>
        <dbReference type="EMBL" id="KAI6084196.1"/>
    </source>
</evidence>
<keyword evidence="2" id="KW-1185">Reference proteome</keyword>
<gene>
    <name evidence="1" type="ORF">F4821DRAFT_178547</name>
</gene>